<dbReference type="AlphaFoldDB" id="A0A0R0C1V9"/>
<dbReference type="Proteomes" id="UP000050864">
    <property type="component" value="Unassembled WGS sequence"/>
</dbReference>
<name>A0A0R0C1V9_9GAMM</name>
<evidence type="ECO:0008006" key="3">
    <source>
        <dbReference type="Google" id="ProtNLM"/>
    </source>
</evidence>
<protein>
    <recommendedName>
        <fullName evidence="3">N-acetyltransferase domain-containing protein</fullName>
    </recommendedName>
</protein>
<dbReference type="Gene3D" id="3.40.630.30">
    <property type="match status" value="1"/>
</dbReference>
<dbReference type="SUPFAM" id="SSF55729">
    <property type="entry name" value="Acyl-CoA N-acyltransferases (Nat)"/>
    <property type="match status" value="1"/>
</dbReference>
<accession>A0A0R0C1V9</accession>
<comment type="caution">
    <text evidence="1">The sequence shown here is derived from an EMBL/GenBank/DDBJ whole genome shotgun (WGS) entry which is preliminary data.</text>
</comment>
<dbReference type="PATRIC" id="fig|405444.3.peg.1017"/>
<reference evidence="1 2" key="1">
    <citation type="submission" date="2015-05" db="EMBL/GenBank/DDBJ databases">
        <title>Genome sequencing and analysis of members of genus Stenotrophomonas.</title>
        <authorList>
            <person name="Patil P.P."/>
            <person name="Midha S."/>
            <person name="Patil P.B."/>
        </authorList>
    </citation>
    <scope>NUCLEOTIDE SEQUENCE [LARGE SCALE GENOMIC DNA]</scope>
    <source>
        <strain evidence="1 2">DSM 18929</strain>
    </source>
</reference>
<evidence type="ECO:0000313" key="1">
    <source>
        <dbReference type="EMBL" id="KRG63903.1"/>
    </source>
</evidence>
<keyword evidence="2" id="KW-1185">Reference proteome</keyword>
<proteinExistence type="predicted"/>
<dbReference type="EMBL" id="LDJI01000019">
    <property type="protein sequence ID" value="KRG63903.1"/>
    <property type="molecule type" value="Genomic_DNA"/>
</dbReference>
<organism evidence="1 2">
    <name type="scientific">Stenotrophomonas humi</name>
    <dbReference type="NCBI Taxonomy" id="405444"/>
    <lineage>
        <taxon>Bacteria</taxon>
        <taxon>Pseudomonadati</taxon>
        <taxon>Pseudomonadota</taxon>
        <taxon>Gammaproteobacteria</taxon>
        <taxon>Lysobacterales</taxon>
        <taxon>Lysobacteraceae</taxon>
        <taxon>Stenotrophomonas</taxon>
    </lineage>
</organism>
<evidence type="ECO:0000313" key="2">
    <source>
        <dbReference type="Proteomes" id="UP000050864"/>
    </source>
</evidence>
<dbReference type="InterPro" id="IPR016181">
    <property type="entry name" value="Acyl_CoA_acyltransferase"/>
</dbReference>
<dbReference type="STRING" id="405444.ABB26_09990"/>
<gene>
    <name evidence="1" type="ORF">ABB26_09990</name>
</gene>
<sequence>MIPCRPEHIVYLAKKMREDERAQFIALSGLDEFSEDVAARWFIDAAFQSGVFAVTILQNDNLPAAAGGFHPAGTGVLQAWMLGTTEGWSEQWRSLTKVTRWMIDRIFEGDVHRVQTSAITSRELAIEWFERSLGFKPEGVWRHYGIRGEDVAHFSRLRGE</sequence>